<dbReference type="Gene3D" id="1.10.245.10">
    <property type="entry name" value="SWIB/MDM2 domain"/>
    <property type="match status" value="1"/>
</dbReference>
<dbReference type="InterPro" id="IPR003121">
    <property type="entry name" value="SWIB_MDM2_domain"/>
</dbReference>
<dbReference type="Proteomes" id="UP001374584">
    <property type="component" value="Unassembled WGS sequence"/>
</dbReference>
<keyword evidence="3" id="KW-1185">Reference proteome</keyword>
<evidence type="ECO:0000313" key="3">
    <source>
        <dbReference type="Proteomes" id="UP001374584"/>
    </source>
</evidence>
<dbReference type="CDD" id="cd10567">
    <property type="entry name" value="SWIB-MDM2_like"/>
    <property type="match status" value="1"/>
</dbReference>
<organism evidence="2 3">
    <name type="scientific">Phaseolus coccineus</name>
    <name type="common">Scarlet runner bean</name>
    <name type="synonym">Phaseolus multiflorus</name>
    <dbReference type="NCBI Taxonomy" id="3886"/>
    <lineage>
        <taxon>Eukaryota</taxon>
        <taxon>Viridiplantae</taxon>
        <taxon>Streptophyta</taxon>
        <taxon>Embryophyta</taxon>
        <taxon>Tracheophyta</taxon>
        <taxon>Spermatophyta</taxon>
        <taxon>Magnoliopsida</taxon>
        <taxon>eudicotyledons</taxon>
        <taxon>Gunneridae</taxon>
        <taxon>Pentapetalae</taxon>
        <taxon>rosids</taxon>
        <taxon>fabids</taxon>
        <taxon>Fabales</taxon>
        <taxon>Fabaceae</taxon>
        <taxon>Papilionoideae</taxon>
        <taxon>50 kb inversion clade</taxon>
        <taxon>NPAAA clade</taxon>
        <taxon>indigoferoid/millettioid clade</taxon>
        <taxon>Phaseoleae</taxon>
        <taxon>Phaseolus</taxon>
    </lineage>
</organism>
<evidence type="ECO:0000313" key="2">
    <source>
        <dbReference type="EMBL" id="KAK7374077.1"/>
    </source>
</evidence>
<dbReference type="PROSITE" id="PS51925">
    <property type="entry name" value="SWIB_MDM2"/>
    <property type="match status" value="1"/>
</dbReference>
<sequence length="292" mass="33920">MIFSREPSFNYHRDRRLFDPGSDSVLHECHDCQSEELVDFKDQDMYEFLFSEYYEIINEEKGLNSEHVYSIHRFFKNGKSKRDLDPDEIGLGEDGSSVSEDVSNYIVSDCDDLNDRAGSMSGRTKKGLGKLSSMKGNGKDKKKDFIGWGSKSLMEFLEYIGKDTSNEFSEHDVTSIIIEYCRENNIFDPKKKRKIHCDAPLRFLLWRKSVNRNSIQNLLARHFAENFEEIRDISSSEDRDYNEPSNFSSKRKSISFTKSHNLNIVCEEHQSCFAAIVCYNLKPVYLKRGLVD</sequence>
<protein>
    <recommendedName>
        <fullName evidence="1">DM2 domain-containing protein</fullName>
    </recommendedName>
</protein>
<gene>
    <name evidence="2" type="ORF">VNO80_07503</name>
</gene>
<name>A0AAN9NNK4_PHACN</name>
<dbReference type="EMBL" id="JAYMYR010000003">
    <property type="protein sequence ID" value="KAK7374077.1"/>
    <property type="molecule type" value="Genomic_DNA"/>
</dbReference>
<reference evidence="2 3" key="1">
    <citation type="submission" date="2024-01" db="EMBL/GenBank/DDBJ databases">
        <title>The genomes of 5 underutilized Papilionoideae crops provide insights into root nodulation and disease resistanc.</title>
        <authorList>
            <person name="Jiang F."/>
        </authorList>
    </citation>
    <scope>NUCLEOTIDE SEQUENCE [LARGE SCALE GENOMIC DNA]</scope>
    <source>
        <strain evidence="2">JINMINGXINNONG_FW02</strain>
        <tissue evidence="2">Leaves</tissue>
    </source>
</reference>
<accession>A0AAN9NNK4</accession>
<dbReference type="AlphaFoldDB" id="A0AAN9NNK4"/>
<comment type="caution">
    <text evidence="2">The sequence shown here is derived from an EMBL/GenBank/DDBJ whole genome shotgun (WGS) entry which is preliminary data.</text>
</comment>
<dbReference type="PANTHER" id="PTHR46851">
    <property type="entry name" value="OS01G0884500 PROTEIN"/>
    <property type="match status" value="1"/>
</dbReference>
<dbReference type="SUPFAM" id="SSF47592">
    <property type="entry name" value="SWIB/MDM2 domain"/>
    <property type="match status" value="1"/>
</dbReference>
<proteinExistence type="predicted"/>
<dbReference type="PANTHER" id="PTHR46851:SF23">
    <property type="entry name" value="SWIB_MDM2 DOMAIN-CONTAINING PROTEIN"/>
    <property type="match status" value="1"/>
</dbReference>
<dbReference type="Pfam" id="PF02201">
    <property type="entry name" value="SWIB"/>
    <property type="match status" value="1"/>
</dbReference>
<feature type="domain" description="DM2" evidence="1">
    <location>
        <begin position="145"/>
        <end position="225"/>
    </location>
</feature>
<dbReference type="InterPro" id="IPR045894">
    <property type="entry name" value="At5g08430-like"/>
</dbReference>
<dbReference type="InterPro" id="IPR036885">
    <property type="entry name" value="SWIB_MDM2_dom_sf"/>
</dbReference>
<evidence type="ECO:0000259" key="1">
    <source>
        <dbReference type="PROSITE" id="PS51925"/>
    </source>
</evidence>